<dbReference type="InterPro" id="IPR017896">
    <property type="entry name" value="4Fe4S_Fe-S-bd"/>
</dbReference>
<evidence type="ECO:0000313" key="2">
    <source>
        <dbReference type="EMBL" id="XCG49723.1"/>
    </source>
</evidence>
<dbReference type="PROSITE" id="PS51379">
    <property type="entry name" value="4FE4S_FER_2"/>
    <property type="match status" value="1"/>
</dbReference>
<organism evidence="2">
    <name type="scientific">Mesorhizobium sp. WSM2240</name>
    <dbReference type="NCBI Taxonomy" id="3228851"/>
    <lineage>
        <taxon>Bacteria</taxon>
        <taxon>Pseudomonadati</taxon>
        <taxon>Pseudomonadota</taxon>
        <taxon>Alphaproteobacteria</taxon>
        <taxon>Hyphomicrobiales</taxon>
        <taxon>Phyllobacteriaceae</taxon>
        <taxon>Mesorhizobium</taxon>
    </lineage>
</organism>
<name>A0AAU8CSU4_9HYPH</name>
<evidence type="ECO:0000259" key="1">
    <source>
        <dbReference type="PROSITE" id="PS51379"/>
    </source>
</evidence>
<sequence>MTRDASGWSPEYATAPNAKTCIGCGRCFKICWREVMDLHGMDDAGESSALCAGEGDDFDGAFNQPTRPMPNFRFDARQC</sequence>
<gene>
    <name evidence="2" type="ORF">ABVK50_03880</name>
</gene>
<protein>
    <recommendedName>
        <fullName evidence="1">4Fe-4S ferredoxin-type domain-containing protein</fullName>
    </recommendedName>
</protein>
<dbReference type="EMBL" id="CP159253">
    <property type="protein sequence ID" value="XCG49723.1"/>
    <property type="molecule type" value="Genomic_DNA"/>
</dbReference>
<accession>A0AAU8CSU4</accession>
<dbReference type="AlphaFoldDB" id="A0AAU8CSU4"/>
<dbReference type="RefSeq" id="WP_353642748.1">
    <property type="nucleotide sequence ID" value="NZ_CP159253.1"/>
</dbReference>
<feature type="domain" description="4Fe-4S ferredoxin-type" evidence="1">
    <location>
        <begin position="12"/>
        <end position="41"/>
    </location>
</feature>
<reference evidence="2" key="1">
    <citation type="submission" date="2024-06" db="EMBL/GenBank/DDBJ databases">
        <title>Mesorhizobium karijinii sp. nov., a symbiont of the iconic Swainsona formosa from arid Australia.</title>
        <authorList>
            <person name="Hill Y.J."/>
            <person name="Watkin E.L.J."/>
            <person name="O'Hara G.W."/>
            <person name="Terpolilli J."/>
            <person name="Tye M.L."/>
            <person name="Kohlmeier M.G."/>
        </authorList>
    </citation>
    <scope>NUCLEOTIDE SEQUENCE</scope>
    <source>
        <strain evidence="2">WSM2240</strain>
    </source>
</reference>
<dbReference type="SUPFAM" id="SSF54862">
    <property type="entry name" value="4Fe-4S ferredoxins"/>
    <property type="match status" value="1"/>
</dbReference>
<proteinExistence type="predicted"/>